<organism evidence="7 8">
    <name type="scientific">Nonlabens dokdonensis</name>
    <dbReference type="NCBI Taxonomy" id="328515"/>
    <lineage>
        <taxon>Bacteria</taxon>
        <taxon>Pseudomonadati</taxon>
        <taxon>Bacteroidota</taxon>
        <taxon>Flavobacteriia</taxon>
        <taxon>Flavobacteriales</taxon>
        <taxon>Flavobacteriaceae</taxon>
        <taxon>Nonlabens</taxon>
    </lineage>
</organism>
<evidence type="ECO:0000256" key="5">
    <source>
        <dbReference type="SAM" id="Phobius"/>
    </source>
</evidence>
<evidence type="ECO:0000256" key="3">
    <source>
        <dbReference type="ARBA" id="ARBA00022989"/>
    </source>
</evidence>
<feature type="transmembrane region" description="Helical" evidence="5">
    <location>
        <begin position="271"/>
        <end position="287"/>
    </location>
</feature>
<feature type="transmembrane region" description="Helical" evidence="5">
    <location>
        <begin position="76"/>
        <end position="94"/>
    </location>
</feature>
<feature type="domain" description="Sodium/calcium exchanger membrane region" evidence="6">
    <location>
        <begin position="2"/>
        <end position="143"/>
    </location>
</feature>
<feature type="transmembrane region" description="Helical" evidence="5">
    <location>
        <begin position="6"/>
        <end position="25"/>
    </location>
</feature>
<dbReference type="PANTHER" id="PTHR10846:SF8">
    <property type="entry name" value="INNER MEMBRANE PROTEIN YRBG"/>
    <property type="match status" value="1"/>
</dbReference>
<dbReference type="NCBIfam" id="TIGR00367">
    <property type="entry name" value="calcium/sodium antiporter"/>
    <property type="match status" value="1"/>
</dbReference>
<evidence type="ECO:0000256" key="1">
    <source>
        <dbReference type="ARBA" id="ARBA00004141"/>
    </source>
</evidence>
<sequence length="316" mass="34259">MSLFYLIIGLVLLVIGGEFLVRSSVGLSLKLKLSKMIIGLTVVSFATSAPELIVSIQSALDGLSGLALGNVIGSNIANIALVLGATALIAPLAIDKDFFKFNWQWMMAFSVLLYVLLLSGNNLVRWEGFVLLTLLILFIFLLLRRARKKPDAIEIEEELQEAVWWKIIMFLILGGLALWQGSELLVKGAVDIAASLGIPESIIAVSMVAVGTSVPELAASIIAALKKEKAISLGNLIGSNIFNIGSVLGITAIIQPIQIEEKGMGLLNNDIYWMLGIAFLLLPMAFIPKKYEISRFKGIAFLGAYLLFLYLAFSTL</sequence>
<evidence type="ECO:0000256" key="2">
    <source>
        <dbReference type="ARBA" id="ARBA00022692"/>
    </source>
</evidence>
<comment type="subcellular location">
    <subcellularLocation>
        <location evidence="1">Membrane</location>
        <topology evidence="1">Multi-pass membrane protein</topology>
    </subcellularLocation>
</comment>
<evidence type="ECO:0000259" key="6">
    <source>
        <dbReference type="Pfam" id="PF01699"/>
    </source>
</evidence>
<keyword evidence="2 5" id="KW-0812">Transmembrane</keyword>
<dbReference type="EMBL" id="QKZR01000009">
    <property type="protein sequence ID" value="PZX36662.1"/>
    <property type="molecule type" value="Genomic_DNA"/>
</dbReference>
<keyword evidence="4 5" id="KW-0472">Membrane</keyword>
<dbReference type="RefSeq" id="WP_041567167.1">
    <property type="nucleotide sequence ID" value="NZ_QKZR01000009.1"/>
</dbReference>
<reference evidence="7 8" key="1">
    <citation type="submission" date="2018-06" db="EMBL/GenBank/DDBJ databases">
        <title>Genomic Encyclopedia of Archaeal and Bacterial Type Strains, Phase II (KMG-II): from individual species to whole genera.</title>
        <authorList>
            <person name="Goeker M."/>
        </authorList>
    </citation>
    <scope>NUCLEOTIDE SEQUENCE [LARGE SCALE GENOMIC DNA]</scope>
    <source>
        <strain evidence="7 8">DSM 17205</strain>
    </source>
</reference>
<feature type="transmembrane region" description="Helical" evidence="5">
    <location>
        <begin position="202"/>
        <end position="225"/>
    </location>
</feature>
<feature type="transmembrane region" description="Helical" evidence="5">
    <location>
        <begin position="101"/>
        <end position="120"/>
    </location>
</feature>
<accession>A0ABX5PTR3</accession>
<feature type="transmembrane region" description="Helical" evidence="5">
    <location>
        <begin position="163"/>
        <end position="182"/>
    </location>
</feature>
<name>A0ABX5PTR3_9FLAO</name>
<gene>
    <name evidence="7" type="ORF">LX97_03419</name>
</gene>
<dbReference type="Pfam" id="PF01699">
    <property type="entry name" value="Na_Ca_ex"/>
    <property type="match status" value="2"/>
</dbReference>
<dbReference type="Proteomes" id="UP000248584">
    <property type="component" value="Unassembled WGS sequence"/>
</dbReference>
<feature type="transmembrane region" description="Helical" evidence="5">
    <location>
        <begin position="237"/>
        <end position="259"/>
    </location>
</feature>
<keyword evidence="8" id="KW-1185">Reference proteome</keyword>
<proteinExistence type="predicted"/>
<dbReference type="Gene3D" id="1.20.1420.30">
    <property type="entry name" value="NCX, central ion-binding region"/>
    <property type="match status" value="1"/>
</dbReference>
<comment type="caution">
    <text evidence="7">The sequence shown here is derived from an EMBL/GenBank/DDBJ whole genome shotgun (WGS) entry which is preliminary data.</text>
</comment>
<protein>
    <submittedName>
        <fullName evidence="7">Cation:H+ antiporter</fullName>
    </submittedName>
</protein>
<evidence type="ECO:0000256" key="4">
    <source>
        <dbReference type="ARBA" id="ARBA00023136"/>
    </source>
</evidence>
<dbReference type="InterPro" id="IPR044880">
    <property type="entry name" value="NCX_ion-bd_dom_sf"/>
</dbReference>
<feature type="transmembrane region" description="Helical" evidence="5">
    <location>
        <begin position="37"/>
        <end position="56"/>
    </location>
</feature>
<dbReference type="PANTHER" id="PTHR10846">
    <property type="entry name" value="SODIUM/POTASSIUM/CALCIUM EXCHANGER"/>
    <property type="match status" value="1"/>
</dbReference>
<feature type="transmembrane region" description="Helical" evidence="5">
    <location>
        <begin position="126"/>
        <end position="143"/>
    </location>
</feature>
<dbReference type="InterPro" id="IPR004481">
    <property type="entry name" value="K/Na/Ca-exchanger"/>
</dbReference>
<feature type="transmembrane region" description="Helical" evidence="5">
    <location>
        <begin position="299"/>
        <end position="315"/>
    </location>
</feature>
<dbReference type="InterPro" id="IPR004837">
    <property type="entry name" value="NaCa_Exmemb"/>
</dbReference>
<keyword evidence="3 5" id="KW-1133">Transmembrane helix</keyword>
<evidence type="ECO:0000313" key="7">
    <source>
        <dbReference type="EMBL" id="PZX36662.1"/>
    </source>
</evidence>
<evidence type="ECO:0000313" key="8">
    <source>
        <dbReference type="Proteomes" id="UP000248584"/>
    </source>
</evidence>
<feature type="domain" description="Sodium/calcium exchanger membrane region" evidence="6">
    <location>
        <begin position="168"/>
        <end position="313"/>
    </location>
</feature>